<comment type="caution">
    <text evidence="2">The sequence shown here is derived from an EMBL/GenBank/DDBJ whole genome shotgun (WGS) entry which is preliminary data.</text>
</comment>
<dbReference type="AlphaFoldDB" id="A0A1F5NSC8"/>
<proteinExistence type="predicted"/>
<evidence type="ECO:0000313" key="2">
    <source>
        <dbReference type="EMBL" id="OGE80260.1"/>
    </source>
</evidence>
<dbReference type="InterPro" id="IPR028973">
    <property type="entry name" value="PhnB-like"/>
</dbReference>
<dbReference type="STRING" id="1817822.A2826_00805"/>
<dbReference type="CDD" id="cd06588">
    <property type="entry name" value="PhnB_like"/>
    <property type="match status" value="1"/>
</dbReference>
<organism evidence="2 3">
    <name type="scientific">Candidatus Doudnabacteria bacterium RIFCSPHIGHO2_01_FULL_43_23</name>
    <dbReference type="NCBI Taxonomy" id="1817822"/>
    <lineage>
        <taxon>Bacteria</taxon>
        <taxon>Candidatus Doudnaibacteriota</taxon>
    </lineage>
</organism>
<dbReference type="SUPFAM" id="SSF54593">
    <property type="entry name" value="Glyoxalase/Bleomycin resistance protein/Dihydroxybiphenyl dioxygenase"/>
    <property type="match status" value="1"/>
</dbReference>
<gene>
    <name evidence="2" type="ORF">A2826_00805</name>
</gene>
<dbReference type="PANTHER" id="PTHR33990">
    <property type="entry name" value="PROTEIN YJDN-RELATED"/>
    <property type="match status" value="1"/>
</dbReference>
<accession>A0A1F5NSC8</accession>
<evidence type="ECO:0000313" key="3">
    <source>
        <dbReference type="Proteomes" id="UP000177912"/>
    </source>
</evidence>
<reference evidence="2 3" key="1">
    <citation type="journal article" date="2016" name="Nat. Commun.">
        <title>Thousands of microbial genomes shed light on interconnected biogeochemical processes in an aquifer system.</title>
        <authorList>
            <person name="Anantharaman K."/>
            <person name="Brown C.T."/>
            <person name="Hug L.A."/>
            <person name="Sharon I."/>
            <person name="Castelle C.J."/>
            <person name="Probst A.J."/>
            <person name="Thomas B.C."/>
            <person name="Singh A."/>
            <person name="Wilkins M.J."/>
            <person name="Karaoz U."/>
            <person name="Brodie E.L."/>
            <person name="Williams K.H."/>
            <person name="Hubbard S.S."/>
            <person name="Banfield J.F."/>
        </authorList>
    </citation>
    <scope>NUCLEOTIDE SEQUENCE [LARGE SCALE GENOMIC DNA]</scope>
</reference>
<dbReference type="InterPro" id="IPR009725">
    <property type="entry name" value="3_dmu_93_MTrfase"/>
</dbReference>
<evidence type="ECO:0000259" key="1">
    <source>
        <dbReference type="Pfam" id="PF06983"/>
    </source>
</evidence>
<sequence length="152" mass="17446">MKKITPNLWFDGNAREAVDFYISVFPESKIISIVYYPKSAEDGLADFQLNMAGKVLTIDFELSGNRFVAINAGPEFKFNESLSFSIPCENQKEIDYYYDKLSAVPESEICGWCKDKYGLSWQVVPKNMEELMKRPGAFATLMQMHKIIIENF</sequence>
<dbReference type="Pfam" id="PF06983">
    <property type="entry name" value="3-dmu-9_3-mt"/>
    <property type="match status" value="1"/>
</dbReference>
<dbReference type="PIRSF" id="PIRSF021700">
    <property type="entry name" value="3_dmu_93_MTrfase"/>
    <property type="match status" value="1"/>
</dbReference>
<dbReference type="Proteomes" id="UP000177912">
    <property type="component" value="Unassembled WGS sequence"/>
</dbReference>
<feature type="domain" description="PhnB-like" evidence="1">
    <location>
        <begin position="2"/>
        <end position="124"/>
    </location>
</feature>
<name>A0A1F5NSC8_9BACT</name>
<protein>
    <recommendedName>
        <fullName evidence="1">PhnB-like domain-containing protein</fullName>
    </recommendedName>
</protein>
<dbReference type="EMBL" id="MFEI01000036">
    <property type="protein sequence ID" value="OGE80260.1"/>
    <property type="molecule type" value="Genomic_DNA"/>
</dbReference>
<dbReference type="Gene3D" id="3.10.180.10">
    <property type="entry name" value="2,3-Dihydroxybiphenyl 1,2-Dioxygenase, domain 1"/>
    <property type="match status" value="1"/>
</dbReference>
<dbReference type="InterPro" id="IPR029068">
    <property type="entry name" value="Glyas_Bleomycin-R_OHBP_Dase"/>
</dbReference>